<gene>
    <name evidence="1" type="ORF">LCGC14_3160920</name>
</gene>
<comment type="caution">
    <text evidence="1">The sequence shown here is derived from an EMBL/GenBank/DDBJ whole genome shotgun (WGS) entry which is preliminary data.</text>
</comment>
<sequence>MQAAQTRQLEASGGFGKEMNLSEQYADALNNLLWTLKTLKSSGEMVDGVPVSMLFESAKSEINGLAQGFREKDECKNCSDCCVKPPAIVPAQGMDGGVVRPLRYTIKHKRQPCWWLRDSKDGFRCSLHDTGEKPYTCYSYQCISREDLEEKISNSEKKQEV</sequence>
<accession>A0A0F8YFT6</accession>
<name>A0A0F8YFT6_9ZZZZ</name>
<organism evidence="1">
    <name type="scientific">marine sediment metagenome</name>
    <dbReference type="NCBI Taxonomy" id="412755"/>
    <lineage>
        <taxon>unclassified sequences</taxon>
        <taxon>metagenomes</taxon>
        <taxon>ecological metagenomes</taxon>
    </lineage>
</organism>
<evidence type="ECO:0000313" key="1">
    <source>
        <dbReference type="EMBL" id="KKK46871.1"/>
    </source>
</evidence>
<dbReference type="AlphaFoldDB" id="A0A0F8YFT6"/>
<protein>
    <submittedName>
        <fullName evidence="1">Uncharacterized protein</fullName>
    </submittedName>
</protein>
<reference evidence="1" key="1">
    <citation type="journal article" date="2015" name="Nature">
        <title>Complex archaea that bridge the gap between prokaryotes and eukaryotes.</title>
        <authorList>
            <person name="Spang A."/>
            <person name="Saw J.H."/>
            <person name="Jorgensen S.L."/>
            <person name="Zaremba-Niedzwiedzka K."/>
            <person name="Martijn J."/>
            <person name="Lind A.E."/>
            <person name="van Eijk R."/>
            <person name="Schleper C."/>
            <person name="Guy L."/>
            <person name="Ettema T.J."/>
        </authorList>
    </citation>
    <scope>NUCLEOTIDE SEQUENCE</scope>
</reference>
<dbReference type="EMBL" id="LAZR01069865">
    <property type="protein sequence ID" value="KKK46871.1"/>
    <property type="molecule type" value="Genomic_DNA"/>
</dbReference>
<proteinExistence type="predicted"/>